<dbReference type="FunFam" id="3.40.50.300:FF:001025">
    <property type="entry name" value="ATPase family, AAA domain-containing 2B"/>
    <property type="match status" value="1"/>
</dbReference>
<evidence type="ECO:0000313" key="5">
    <source>
        <dbReference type="EMBL" id="CAK7899532.1"/>
    </source>
</evidence>
<feature type="domain" description="AAA+ ATPase" evidence="4">
    <location>
        <begin position="496"/>
        <end position="649"/>
    </location>
</feature>
<keyword evidence="1" id="KW-0547">Nucleotide-binding</keyword>
<reference evidence="5" key="1">
    <citation type="submission" date="2024-01" db="EMBL/GenBank/DDBJ databases">
        <authorList>
            <person name="Webb A."/>
        </authorList>
    </citation>
    <scope>NUCLEOTIDE SEQUENCE</scope>
    <source>
        <strain evidence="5">Pm1</strain>
    </source>
</reference>
<gene>
    <name evidence="5" type="ORF">PM001_LOCUS1893</name>
</gene>
<dbReference type="InterPro" id="IPR050168">
    <property type="entry name" value="AAA_ATPase_domain"/>
</dbReference>
<dbReference type="PANTHER" id="PTHR23077:SF117">
    <property type="entry name" value="AAA+ ATPASE DOMAIN-CONTAINING PROTEIN"/>
    <property type="match status" value="1"/>
</dbReference>
<evidence type="ECO:0000313" key="6">
    <source>
        <dbReference type="Proteomes" id="UP001162060"/>
    </source>
</evidence>
<evidence type="ECO:0000259" key="4">
    <source>
        <dbReference type="SMART" id="SM00382"/>
    </source>
</evidence>
<feature type="domain" description="AAA+ ATPase" evidence="4">
    <location>
        <begin position="243"/>
        <end position="371"/>
    </location>
</feature>
<name>A0AAV1T6F2_9STRA</name>
<dbReference type="Gene3D" id="3.40.50.300">
    <property type="entry name" value="P-loop containing nucleotide triphosphate hydrolases"/>
    <property type="match status" value="2"/>
</dbReference>
<dbReference type="GO" id="GO:0016887">
    <property type="term" value="F:ATP hydrolysis activity"/>
    <property type="evidence" value="ECO:0007669"/>
    <property type="project" value="InterPro"/>
</dbReference>
<accession>A0AAV1T6F2</accession>
<protein>
    <recommendedName>
        <fullName evidence="4">AAA+ ATPase domain-containing protein</fullName>
    </recommendedName>
</protein>
<evidence type="ECO:0000256" key="1">
    <source>
        <dbReference type="ARBA" id="ARBA00022741"/>
    </source>
</evidence>
<evidence type="ECO:0000256" key="2">
    <source>
        <dbReference type="ARBA" id="ARBA00022840"/>
    </source>
</evidence>
<dbReference type="EMBL" id="CAKLBY020000016">
    <property type="protein sequence ID" value="CAK7899532.1"/>
    <property type="molecule type" value="Genomic_DNA"/>
</dbReference>
<proteinExistence type="predicted"/>
<evidence type="ECO:0000256" key="3">
    <source>
        <dbReference type="ARBA" id="ARBA00023054"/>
    </source>
</evidence>
<dbReference type="InterPro" id="IPR003959">
    <property type="entry name" value="ATPase_AAA_core"/>
</dbReference>
<sequence>MRQLVVEVAASGTASSVARVSPATFKCLGAAWGSYVSLQCSDVPDRARVFRLEVDTLIRANDRILIDHWPKCDTKSETSCKCTSTLTTGSPVHVTCVTPADIQVAQVLTLAPVTGDKQLKLALPFVQSLLQRRVLMDRCGSIALQWDGVDYGEWTYEAFFPGRSRDRDNYQVLTDFDGGIVTDQTLVLMFPSVMSSMAEKLRGSGRYYPIGAHSRTCRELVAMALRQTSSCGANGATQVGAITFHSLLLHAPSGAGKTTLVKQIAEDLAATLLVLDGGLLASPQLRLEDFFSAALRMQPCVLLLEDLELMFPMTLDEAKYRLVCRLVKCFDSFQKLGLVRIAVVGTVSVLNALHSKVRQLFAEEVYLDVPERQWTIGLLQSLLPSSPMLRHEFISSLAVRYGQRPSNIVSIAQQICARLSREDRHAVSVESFESEIAALARGISSSCNGADTLSVSIPDVSWDDIGGLEGVKQKLVEMVVWPLEKPDVFRRMGIFPPLGMVLHGPPGTGKTMLAKATAKASGCNFLNLAASDLMKGEIGESEKSITRAFDTARALSPCMVFIDEFQSLFGNRSTAGQTTSGMISQLLMELDALKAVSDDRDAHDEVHASTSVAAGRVFVLAATNALSAIDPAFLQPGRFENVVYVGLPNATEREAILETQRKKMPWNYDVDLARLVEDTDGANAASIIALCQAAAIQAMQRVASDAPVDEQCIAMVDFATALVKGTFDFQNQ</sequence>
<dbReference type="InterPro" id="IPR003593">
    <property type="entry name" value="AAA+_ATPase"/>
</dbReference>
<dbReference type="AlphaFoldDB" id="A0AAV1T6F2"/>
<dbReference type="InterPro" id="IPR027417">
    <property type="entry name" value="P-loop_NTPase"/>
</dbReference>
<keyword evidence="2" id="KW-0067">ATP-binding</keyword>
<organism evidence="5 6">
    <name type="scientific">Peronospora matthiolae</name>
    <dbReference type="NCBI Taxonomy" id="2874970"/>
    <lineage>
        <taxon>Eukaryota</taxon>
        <taxon>Sar</taxon>
        <taxon>Stramenopiles</taxon>
        <taxon>Oomycota</taxon>
        <taxon>Peronosporomycetes</taxon>
        <taxon>Peronosporales</taxon>
        <taxon>Peronosporaceae</taxon>
        <taxon>Peronospora</taxon>
    </lineage>
</organism>
<dbReference type="SMART" id="SM00382">
    <property type="entry name" value="AAA"/>
    <property type="match status" value="2"/>
</dbReference>
<dbReference type="Pfam" id="PF00004">
    <property type="entry name" value="AAA"/>
    <property type="match status" value="2"/>
</dbReference>
<dbReference type="GO" id="GO:0005524">
    <property type="term" value="F:ATP binding"/>
    <property type="evidence" value="ECO:0007669"/>
    <property type="project" value="UniProtKB-KW"/>
</dbReference>
<dbReference type="SUPFAM" id="SSF52540">
    <property type="entry name" value="P-loop containing nucleoside triphosphate hydrolases"/>
    <property type="match status" value="2"/>
</dbReference>
<keyword evidence="3" id="KW-0175">Coiled coil</keyword>
<comment type="caution">
    <text evidence="5">The sequence shown here is derived from an EMBL/GenBank/DDBJ whole genome shotgun (WGS) entry which is preliminary data.</text>
</comment>
<dbReference type="Proteomes" id="UP001162060">
    <property type="component" value="Unassembled WGS sequence"/>
</dbReference>
<dbReference type="PANTHER" id="PTHR23077">
    <property type="entry name" value="AAA-FAMILY ATPASE"/>
    <property type="match status" value="1"/>
</dbReference>
<dbReference type="Gene3D" id="1.10.8.60">
    <property type="match status" value="1"/>
</dbReference>